<keyword evidence="7 9" id="KW-0408">Iron</keyword>
<evidence type="ECO:0000256" key="9">
    <source>
        <dbReference type="PIRSR" id="PIRSR602401-1"/>
    </source>
</evidence>
<reference evidence="12 13" key="1">
    <citation type="journal article" date="2012" name="Science">
        <title>The Paleozoic origin of enzymatic lignin decomposition reconstructed from 31 fungal genomes.</title>
        <authorList>
            <person name="Floudas D."/>
            <person name="Binder M."/>
            <person name="Riley R."/>
            <person name="Barry K."/>
            <person name="Blanchette R.A."/>
            <person name="Henrissat B."/>
            <person name="Martinez A.T."/>
            <person name="Otillar R."/>
            <person name="Spatafora J.W."/>
            <person name="Yadav J.S."/>
            <person name="Aerts A."/>
            <person name="Benoit I."/>
            <person name="Boyd A."/>
            <person name="Carlson A."/>
            <person name="Copeland A."/>
            <person name="Coutinho P.M."/>
            <person name="de Vries R.P."/>
            <person name="Ferreira P."/>
            <person name="Findley K."/>
            <person name="Foster B."/>
            <person name="Gaskell J."/>
            <person name="Glotzer D."/>
            <person name="Gorecki P."/>
            <person name="Heitman J."/>
            <person name="Hesse C."/>
            <person name="Hori C."/>
            <person name="Igarashi K."/>
            <person name="Jurgens J.A."/>
            <person name="Kallen N."/>
            <person name="Kersten P."/>
            <person name="Kohler A."/>
            <person name="Kuees U."/>
            <person name="Kumar T.K.A."/>
            <person name="Kuo A."/>
            <person name="LaButti K."/>
            <person name="Larrondo L.F."/>
            <person name="Lindquist E."/>
            <person name="Ling A."/>
            <person name="Lombard V."/>
            <person name="Lucas S."/>
            <person name="Lundell T."/>
            <person name="Martin R."/>
            <person name="McLaughlin D.J."/>
            <person name="Morgenstern I."/>
            <person name="Morin E."/>
            <person name="Murat C."/>
            <person name="Nagy L.G."/>
            <person name="Nolan M."/>
            <person name="Ohm R.A."/>
            <person name="Patyshakuliyeva A."/>
            <person name="Rokas A."/>
            <person name="Ruiz-Duenas F.J."/>
            <person name="Sabat G."/>
            <person name="Salamov A."/>
            <person name="Samejima M."/>
            <person name="Schmutz J."/>
            <person name="Slot J.C."/>
            <person name="St John F."/>
            <person name="Stenlid J."/>
            <person name="Sun H."/>
            <person name="Sun S."/>
            <person name="Syed K."/>
            <person name="Tsang A."/>
            <person name="Wiebenga A."/>
            <person name="Young D."/>
            <person name="Pisabarro A."/>
            <person name="Eastwood D.C."/>
            <person name="Martin F."/>
            <person name="Cullen D."/>
            <person name="Grigoriev I.V."/>
            <person name="Hibbett D.S."/>
        </authorList>
    </citation>
    <scope>NUCLEOTIDE SEQUENCE [LARGE SCALE GENOMIC DNA]</scope>
    <source>
        <strain evidence="12 13">DJM-731 SS1</strain>
    </source>
</reference>
<feature type="signal peptide" evidence="11">
    <location>
        <begin position="1"/>
        <end position="18"/>
    </location>
</feature>
<dbReference type="InterPro" id="IPR002401">
    <property type="entry name" value="Cyt_P450_E_grp-I"/>
</dbReference>
<dbReference type="GO" id="GO:0016705">
    <property type="term" value="F:oxidoreductase activity, acting on paired donors, with incorporation or reduction of molecular oxygen"/>
    <property type="evidence" value="ECO:0007669"/>
    <property type="project" value="InterPro"/>
</dbReference>
<dbReference type="Gene3D" id="1.10.630.10">
    <property type="entry name" value="Cytochrome P450"/>
    <property type="match status" value="1"/>
</dbReference>
<sequence length="509" mass="58187">MIVAVLLLVSAVALVAITRDIYRKWTSRLPPGPKGSVLVGNLFQVPATFLHRKLHEWSLKHGSLYTIWMGSQAYVVVNSVQVAADIFDRMSGTTSERPMMIKGRQFYVRDLLLQTQGHTLQWRANRRAVHANMNIRAASRFHPMQEHDAAYFALGLIQYPEKKYDKHCHRFATSMISGALYGKRIDHKDDSRLLHKIEEMTQRLMEALMPQNSVVDTLPFLEPVIRRVKWFRKQSDDWHEEATMEGFRLYNAANETDSWGAITTVQDFETNREKYGLSRDDAMWDTLALYMAGQETTHTVMRIFALAMLHNPAVMRTAQRQLDAICENRTPTFEDRPKLPYIEAVALEAARWRAPVPTSVLHAASAEFVYEGYTIPKDTILVDNLWSQTRDASVYPDPEAFNPSRYLDQTTGTLLPPTADTHLSLLAFGHGRRVCPGRDFALNSVFIACAYLLWAFDFSWPVDEHGNEIKCGVDEMVDHAIVVTPRPFDFVLTPRQKDLEERLTVAMKA</sequence>
<organism evidence="12 13">
    <name type="scientific">Dacryopinax primogenitus (strain DJM 731)</name>
    <name type="common">Brown rot fungus</name>
    <dbReference type="NCBI Taxonomy" id="1858805"/>
    <lineage>
        <taxon>Eukaryota</taxon>
        <taxon>Fungi</taxon>
        <taxon>Dikarya</taxon>
        <taxon>Basidiomycota</taxon>
        <taxon>Agaricomycotina</taxon>
        <taxon>Dacrymycetes</taxon>
        <taxon>Dacrymycetales</taxon>
        <taxon>Dacrymycetaceae</taxon>
        <taxon>Dacryopinax</taxon>
    </lineage>
</organism>
<dbReference type="EMBL" id="JH795871">
    <property type="protein sequence ID" value="EJT98884.1"/>
    <property type="molecule type" value="Genomic_DNA"/>
</dbReference>
<comment type="pathway">
    <text evidence="2">Secondary metabolite biosynthesis.</text>
</comment>
<dbReference type="GeneID" id="63682625"/>
<evidence type="ECO:0000256" key="10">
    <source>
        <dbReference type="RuleBase" id="RU000461"/>
    </source>
</evidence>
<dbReference type="PRINTS" id="PR00463">
    <property type="entry name" value="EP450I"/>
</dbReference>
<dbReference type="RefSeq" id="XP_040625782.1">
    <property type="nucleotide sequence ID" value="XM_040767563.1"/>
</dbReference>
<dbReference type="PROSITE" id="PS00086">
    <property type="entry name" value="CYTOCHROME_P450"/>
    <property type="match status" value="1"/>
</dbReference>
<evidence type="ECO:0000256" key="8">
    <source>
        <dbReference type="ARBA" id="ARBA00023033"/>
    </source>
</evidence>
<feature type="binding site" description="axial binding residue" evidence="9">
    <location>
        <position position="435"/>
    </location>
    <ligand>
        <name>heme</name>
        <dbReference type="ChEBI" id="CHEBI:30413"/>
    </ligand>
    <ligandPart>
        <name>Fe</name>
        <dbReference type="ChEBI" id="CHEBI:18248"/>
    </ligandPart>
</feature>
<keyword evidence="8 10" id="KW-0503">Monooxygenase</keyword>
<keyword evidence="11" id="KW-0732">Signal</keyword>
<dbReference type="Pfam" id="PF00067">
    <property type="entry name" value="p450"/>
    <property type="match status" value="1"/>
</dbReference>
<dbReference type="GO" id="GO:0005506">
    <property type="term" value="F:iron ion binding"/>
    <property type="evidence" value="ECO:0007669"/>
    <property type="project" value="InterPro"/>
</dbReference>
<dbReference type="InterPro" id="IPR017972">
    <property type="entry name" value="Cyt_P450_CS"/>
</dbReference>
<comment type="similarity">
    <text evidence="3 10">Belongs to the cytochrome P450 family.</text>
</comment>
<dbReference type="Proteomes" id="UP000030653">
    <property type="component" value="Unassembled WGS sequence"/>
</dbReference>
<dbReference type="InterPro" id="IPR050364">
    <property type="entry name" value="Cytochrome_P450_fung"/>
</dbReference>
<evidence type="ECO:0000256" key="5">
    <source>
        <dbReference type="ARBA" id="ARBA00022723"/>
    </source>
</evidence>
<dbReference type="GO" id="GO:0004497">
    <property type="term" value="F:monooxygenase activity"/>
    <property type="evidence" value="ECO:0007669"/>
    <property type="project" value="UniProtKB-KW"/>
</dbReference>
<comment type="cofactor">
    <cofactor evidence="1 9">
        <name>heme</name>
        <dbReference type="ChEBI" id="CHEBI:30413"/>
    </cofactor>
</comment>
<evidence type="ECO:0000313" key="12">
    <source>
        <dbReference type="EMBL" id="EJT98884.1"/>
    </source>
</evidence>
<dbReference type="PANTHER" id="PTHR46300:SF7">
    <property type="entry name" value="P450, PUTATIVE (EUROFUNG)-RELATED"/>
    <property type="match status" value="1"/>
</dbReference>
<feature type="chain" id="PRO_5004067240" evidence="11">
    <location>
        <begin position="19"/>
        <end position="509"/>
    </location>
</feature>
<evidence type="ECO:0000256" key="11">
    <source>
        <dbReference type="SAM" id="SignalP"/>
    </source>
</evidence>
<evidence type="ECO:0000256" key="3">
    <source>
        <dbReference type="ARBA" id="ARBA00010617"/>
    </source>
</evidence>
<dbReference type="InterPro" id="IPR001128">
    <property type="entry name" value="Cyt_P450"/>
</dbReference>
<protein>
    <submittedName>
        <fullName evidence="12">Cytochrome P450</fullName>
    </submittedName>
</protein>
<keyword evidence="5 9" id="KW-0479">Metal-binding</keyword>
<evidence type="ECO:0000313" key="13">
    <source>
        <dbReference type="Proteomes" id="UP000030653"/>
    </source>
</evidence>
<dbReference type="GO" id="GO:0020037">
    <property type="term" value="F:heme binding"/>
    <property type="evidence" value="ECO:0007669"/>
    <property type="project" value="InterPro"/>
</dbReference>
<evidence type="ECO:0000256" key="2">
    <source>
        <dbReference type="ARBA" id="ARBA00005179"/>
    </source>
</evidence>
<dbReference type="OMA" id="ARYWGED"/>
<proteinExistence type="inferred from homology"/>
<name>M5FTV1_DACPD</name>
<accession>M5FTV1</accession>
<evidence type="ECO:0000256" key="7">
    <source>
        <dbReference type="ARBA" id="ARBA00023004"/>
    </source>
</evidence>
<dbReference type="OrthoDB" id="1055148at2759"/>
<evidence type="ECO:0000256" key="1">
    <source>
        <dbReference type="ARBA" id="ARBA00001971"/>
    </source>
</evidence>
<dbReference type="SUPFAM" id="SSF48264">
    <property type="entry name" value="Cytochrome P450"/>
    <property type="match status" value="1"/>
</dbReference>
<keyword evidence="6 10" id="KW-0560">Oxidoreductase</keyword>
<gene>
    <name evidence="12" type="ORF">DACRYDRAFT_101529</name>
</gene>
<dbReference type="AlphaFoldDB" id="M5FTV1"/>
<dbReference type="PANTHER" id="PTHR46300">
    <property type="entry name" value="P450, PUTATIVE (EUROFUNG)-RELATED-RELATED"/>
    <property type="match status" value="1"/>
</dbReference>
<evidence type="ECO:0000256" key="6">
    <source>
        <dbReference type="ARBA" id="ARBA00023002"/>
    </source>
</evidence>
<evidence type="ECO:0000256" key="4">
    <source>
        <dbReference type="ARBA" id="ARBA00022617"/>
    </source>
</evidence>
<dbReference type="STRING" id="1858805.M5FTV1"/>
<keyword evidence="4 9" id="KW-0349">Heme</keyword>
<dbReference type="InterPro" id="IPR036396">
    <property type="entry name" value="Cyt_P450_sf"/>
</dbReference>
<keyword evidence="13" id="KW-1185">Reference proteome</keyword>
<dbReference type="HOGENOM" id="CLU_001570_2_3_1"/>